<comment type="caution">
    <text evidence="2">The sequence shown here is derived from an EMBL/GenBank/DDBJ whole genome shotgun (WGS) entry which is preliminary data.</text>
</comment>
<feature type="compositionally biased region" description="Basic residues" evidence="1">
    <location>
        <begin position="1"/>
        <end position="13"/>
    </location>
</feature>
<dbReference type="EMBL" id="MU070244">
    <property type="protein sequence ID" value="KAF5828804.1"/>
    <property type="molecule type" value="Genomic_DNA"/>
</dbReference>
<reference evidence="2" key="1">
    <citation type="submission" date="2017-08" db="EMBL/GenBank/DDBJ databases">
        <authorList>
            <person name="Polle J.E."/>
            <person name="Barry K."/>
            <person name="Cushman J."/>
            <person name="Schmutz J."/>
            <person name="Tran D."/>
            <person name="Hathwaick L.T."/>
            <person name="Yim W.C."/>
            <person name="Jenkins J."/>
            <person name="Mckie-Krisberg Z.M."/>
            <person name="Prochnik S."/>
            <person name="Lindquist E."/>
            <person name="Dockter R.B."/>
            <person name="Adam C."/>
            <person name="Molina H."/>
            <person name="Bunkerborg J."/>
            <person name="Jin E."/>
            <person name="Buchheim M."/>
            <person name="Magnuson J."/>
        </authorList>
    </citation>
    <scope>NUCLEOTIDE SEQUENCE</scope>
    <source>
        <strain evidence="2">CCAP 19/18</strain>
    </source>
</reference>
<evidence type="ECO:0000313" key="3">
    <source>
        <dbReference type="Proteomes" id="UP000815325"/>
    </source>
</evidence>
<dbReference type="Proteomes" id="UP000815325">
    <property type="component" value="Unassembled WGS sequence"/>
</dbReference>
<organism evidence="2 3">
    <name type="scientific">Dunaliella salina</name>
    <name type="common">Green alga</name>
    <name type="synonym">Protococcus salinus</name>
    <dbReference type="NCBI Taxonomy" id="3046"/>
    <lineage>
        <taxon>Eukaryota</taxon>
        <taxon>Viridiplantae</taxon>
        <taxon>Chlorophyta</taxon>
        <taxon>core chlorophytes</taxon>
        <taxon>Chlorophyceae</taxon>
        <taxon>CS clade</taxon>
        <taxon>Chlamydomonadales</taxon>
        <taxon>Dunaliellaceae</taxon>
        <taxon>Dunaliella</taxon>
    </lineage>
</organism>
<sequence>MVVRKGSRSRLARAQKVPKTVESSLRTAARGLLMVVKRSSRSQPTAARKMPKERVRSQKTTATPAQGLMVASRSSRSPQTAARKVPKVRESSQKTVAQVQGLLMVRRGSRSQPARSRKILKTRESSQETVAQARGVMVARKGSRSQPTRAQKVPKMRESSQEAAAQGQGLMVVRRGSQIFTSKLRLALEMLPHMLAMLVRRSREHKMRRNIRGNTQRRRMEERRMRMRMRPLHPQALQMWDPKMAAWSATTATLASARWMCGELHLLRSQAGLQWRKADTSRATQQPWTTAWLLTTMVWEKRWN</sequence>
<gene>
    <name evidence="2" type="ORF">DUNSADRAFT_17021</name>
</gene>
<protein>
    <submittedName>
        <fullName evidence="2">Uncharacterized protein</fullName>
    </submittedName>
</protein>
<name>A0ABQ7G2H7_DUNSA</name>
<accession>A0ABQ7G2H7</accession>
<feature type="region of interest" description="Disordered" evidence="1">
    <location>
        <begin position="37"/>
        <end position="94"/>
    </location>
</feature>
<feature type="region of interest" description="Disordered" evidence="1">
    <location>
        <begin position="107"/>
        <end position="167"/>
    </location>
</feature>
<feature type="region of interest" description="Disordered" evidence="1">
    <location>
        <begin position="1"/>
        <end position="23"/>
    </location>
</feature>
<proteinExistence type="predicted"/>
<keyword evidence="3" id="KW-1185">Reference proteome</keyword>
<evidence type="ECO:0000256" key="1">
    <source>
        <dbReference type="SAM" id="MobiDB-lite"/>
    </source>
</evidence>
<evidence type="ECO:0000313" key="2">
    <source>
        <dbReference type="EMBL" id="KAF5828804.1"/>
    </source>
</evidence>